<name>A0A934VSG7_9BACT</name>
<reference evidence="1" key="1">
    <citation type="submission" date="2021-01" db="EMBL/GenBank/DDBJ databases">
        <title>Modified the classification status of verrucomicrobia.</title>
        <authorList>
            <person name="Feng X."/>
        </authorList>
    </citation>
    <scope>NUCLEOTIDE SEQUENCE</scope>
    <source>
        <strain evidence="1">KCTC 22041</strain>
    </source>
</reference>
<comment type="caution">
    <text evidence="1">The sequence shown here is derived from an EMBL/GenBank/DDBJ whole genome shotgun (WGS) entry which is preliminary data.</text>
</comment>
<dbReference type="AlphaFoldDB" id="A0A934VSG7"/>
<sequence length="510" mass="57781">MSWTEIFPILTDEMLDAYQEQVTPEERAQLDAWLGVDRILNPQPASHLVVVSLFRDPERAMMEPSGAGDVGDLLFCAEDSWFELRRLLDGAAEVLARKDTALRVYLSAELAEFADRLTEAGCEVALMKGSSTSNNPAALWRFLALEEEGRWITVTHGNFGHKMIHDVERTEQVMAANLGGWRLPHLVGDKSHRLEARSYRPIHSAHFGAKGGHPTGLLMRALIWHGQRGTMPLGCSEGEGGGLGYPLEGSEWTSFEEPPEMFDHWFLLAALYPRLAFEGLLTFLIWQRKFVNYWYAVDVEYATWANPASEILFTRKIVTPDSPWNELSESGGVAVRSETTVFRRARRKVYEGSEDPLPKKEVLSFYAFKGDLPSLLEWTSGKVETKWWVDASPWLRSFPVGSELFLDRRYEKAEVVVCGHFFYKIDETVAAWAVARGLDPGEWKEGWIRKLPKLEGPLTLWRTEFSRQFCQALAEQPAGIRPELLLSAWMQQGKAIVQTTSAARMGWRLG</sequence>
<organism evidence="1 2">
    <name type="scientific">Luteolibacter pohnpeiensis</name>
    <dbReference type="NCBI Taxonomy" id="454153"/>
    <lineage>
        <taxon>Bacteria</taxon>
        <taxon>Pseudomonadati</taxon>
        <taxon>Verrucomicrobiota</taxon>
        <taxon>Verrucomicrobiia</taxon>
        <taxon>Verrucomicrobiales</taxon>
        <taxon>Verrucomicrobiaceae</taxon>
        <taxon>Luteolibacter</taxon>
    </lineage>
</organism>
<keyword evidence="2" id="KW-1185">Reference proteome</keyword>
<evidence type="ECO:0000313" key="1">
    <source>
        <dbReference type="EMBL" id="MBK1884286.1"/>
    </source>
</evidence>
<evidence type="ECO:0000313" key="2">
    <source>
        <dbReference type="Proteomes" id="UP000603141"/>
    </source>
</evidence>
<gene>
    <name evidence="1" type="ORF">JIN85_17840</name>
</gene>
<dbReference type="Proteomes" id="UP000603141">
    <property type="component" value="Unassembled WGS sequence"/>
</dbReference>
<protein>
    <submittedName>
        <fullName evidence="1">Uncharacterized protein</fullName>
    </submittedName>
</protein>
<proteinExistence type="predicted"/>
<dbReference type="EMBL" id="JAENIJ010000041">
    <property type="protein sequence ID" value="MBK1884286.1"/>
    <property type="molecule type" value="Genomic_DNA"/>
</dbReference>
<accession>A0A934VSG7</accession>
<dbReference type="RefSeq" id="WP_200273325.1">
    <property type="nucleotide sequence ID" value="NZ_JAENIJ010000041.1"/>
</dbReference>